<feature type="transmembrane region" description="Helical" evidence="5">
    <location>
        <begin position="384"/>
        <end position="412"/>
    </location>
</feature>
<evidence type="ECO:0000313" key="7">
    <source>
        <dbReference type="EMBL" id="GIM27633.1"/>
    </source>
</evidence>
<dbReference type="Pfam" id="PF01740">
    <property type="entry name" value="STAS"/>
    <property type="match status" value="1"/>
</dbReference>
<sequence>MLKPKLFSIIKHRDVELNKSQIINDVIAGIIVAIIALPLSVALGIASGVTPEKGLITAIIAGFFISFLGGSRVQIGGPTGAFVIILYGIVSKYGGQGLTVATIMAGIFMIFFGFMRLGSVIKYIPYPITTGFTSGIAVVLFSTQVKDLLGLSIKEVPSEFFDKWQAYFSNLSTIDITTMVVGLVSLLIIVISPKINKTIPGSLIALVVATLAVKVLHLPVDTIGSRFGEISSSITFINLEDFHINISIVKELIRPAITIAFLASVESLLSAVVADGMIGKKHNSNMELIAQGVANIASALFGGIPATGAIARTAANVKSGGRTPIAGIVHALMLLVIMLVFMPFAKFIPMTTLSAILVIVSYNMSEWRSFKGLLKSTKSDIAVLMVTFLFTILFDLVIAIEIAMVIAMFLFVKRMSESTQIENSSQYYKDNFEESEDEDEYSILAQKDNLHEHLGSKILLYEINGPLFFGAANTFIDIMNEIKSDSNIIIFKMKNVPNMDATAFNVLKTIDKKCKEKHILILYSEVNEQPMKLMINTGFVSKIGEDCFFESTERAIKTANEIINCKVSL</sequence>
<feature type="transmembrane region" description="Helical" evidence="5">
    <location>
        <begin position="93"/>
        <end position="114"/>
    </location>
</feature>
<feature type="domain" description="STAS" evidence="6">
    <location>
        <begin position="458"/>
        <end position="559"/>
    </location>
</feature>
<dbReference type="InterPro" id="IPR036513">
    <property type="entry name" value="STAS_dom_sf"/>
</dbReference>
<evidence type="ECO:0000259" key="6">
    <source>
        <dbReference type="PROSITE" id="PS50801"/>
    </source>
</evidence>
<dbReference type="InterPro" id="IPR011547">
    <property type="entry name" value="SLC26A/SulP_dom"/>
</dbReference>
<dbReference type="InterPro" id="IPR001902">
    <property type="entry name" value="SLC26A/SulP_fam"/>
</dbReference>
<dbReference type="CDD" id="cd07042">
    <property type="entry name" value="STAS_SulP_like_sulfate_transporter"/>
    <property type="match status" value="1"/>
</dbReference>
<evidence type="ECO:0000256" key="1">
    <source>
        <dbReference type="ARBA" id="ARBA00004141"/>
    </source>
</evidence>
<dbReference type="AlphaFoldDB" id="A0A919VKI1"/>
<organism evidence="7 8">
    <name type="scientific">Clostridium polyendosporum</name>
    <dbReference type="NCBI Taxonomy" id="69208"/>
    <lineage>
        <taxon>Bacteria</taxon>
        <taxon>Bacillati</taxon>
        <taxon>Bacillota</taxon>
        <taxon>Clostridia</taxon>
        <taxon>Eubacteriales</taxon>
        <taxon>Clostridiaceae</taxon>
        <taxon>Clostridium</taxon>
    </lineage>
</organism>
<feature type="transmembrane region" description="Helical" evidence="5">
    <location>
        <begin position="165"/>
        <end position="191"/>
    </location>
</feature>
<keyword evidence="8" id="KW-1185">Reference proteome</keyword>
<dbReference type="Gene3D" id="3.30.750.24">
    <property type="entry name" value="STAS domain"/>
    <property type="match status" value="1"/>
</dbReference>
<dbReference type="InterPro" id="IPR002645">
    <property type="entry name" value="STAS_dom"/>
</dbReference>
<evidence type="ECO:0000256" key="3">
    <source>
        <dbReference type="ARBA" id="ARBA00022989"/>
    </source>
</evidence>
<comment type="subcellular location">
    <subcellularLocation>
        <location evidence="1">Membrane</location>
        <topology evidence="1">Multi-pass membrane protein</topology>
    </subcellularLocation>
</comment>
<feature type="transmembrane region" description="Helical" evidence="5">
    <location>
        <begin position="54"/>
        <end position="73"/>
    </location>
</feature>
<keyword evidence="4 5" id="KW-0472">Membrane</keyword>
<accession>A0A919VKI1</accession>
<feature type="transmembrane region" description="Helical" evidence="5">
    <location>
        <begin position="288"/>
        <end position="311"/>
    </location>
</feature>
<keyword evidence="3 5" id="KW-1133">Transmembrane helix</keyword>
<reference evidence="7" key="1">
    <citation type="submission" date="2021-03" db="EMBL/GenBank/DDBJ databases">
        <title>Taxonomic study of Clostridium polyendosporum from meadow-gley soil under rice.</title>
        <authorList>
            <person name="Kobayashi H."/>
            <person name="Tanizawa Y."/>
            <person name="Yagura M."/>
        </authorList>
    </citation>
    <scope>NUCLEOTIDE SEQUENCE</scope>
    <source>
        <strain evidence="7">JCM 30710</strain>
    </source>
</reference>
<comment type="caution">
    <text evidence="7">The sequence shown here is derived from an EMBL/GenBank/DDBJ whole genome shotgun (WGS) entry which is preliminary data.</text>
</comment>
<evidence type="ECO:0000256" key="2">
    <source>
        <dbReference type="ARBA" id="ARBA00022692"/>
    </source>
</evidence>
<protein>
    <submittedName>
        <fullName evidence="7">Sodium-independent anion transporter</fullName>
    </submittedName>
</protein>
<dbReference type="SUPFAM" id="SSF52091">
    <property type="entry name" value="SpoIIaa-like"/>
    <property type="match status" value="1"/>
</dbReference>
<dbReference type="Proteomes" id="UP000679179">
    <property type="component" value="Unassembled WGS sequence"/>
</dbReference>
<feature type="transmembrane region" description="Helical" evidence="5">
    <location>
        <begin position="256"/>
        <end position="276"/>
    </location>
</feature>
<name>A0A919VKI1_9CLOT</name>
<dbReference type="PROSITE" id="PS50801">
    <property type="entry name" value="STAS"/>
    <property type="match status" value="1"/>
</dbReference>
<evidence type="ECO:0000256" key="5">
    <source>
        <dbReference type="SAM" id="Phobius"/>
    </source>
</evidence>
<dbReference type="GO" id="GO:0016020">
    <property type="term" value="C:membrane"/>
    <property type="evidence" value="ECO:0007669"/>
    <property type="project" value="UniProtKB-SubCell"/>
</dbReference>
<feature type="transmembrane region" description="Helical" evidence="5">
    <location>
        <begin position="126"/>
        <end position="145"/>
    </location>
</feature>
<dbReference type="Pfam" id="PF00916">
    <property type="entry name" value="Sulfate_transp"/>
    <property type="match status" value="1"/>
</dbReference>
<proteinExistence type="predicted"/>
<keyword evidence="2 5" id="KW-0812">Transmembrane</keyword>
<feature type="transmembrane region" description="Helical" evidence="5">
    <location>
        <begin position="323"/>
        <end position="342"/>
    </location>
</feature>
<evidence type="ECO:0000256" key="4">
    <source>
        <dbReference type="ARBA" id="ARBA00023136"/>
    </source>
</evidence>
<dbReference type="GO" id="GO:0055085">
    <property type="term" value="P:transmembrane transport"/>
    <property type="evidence" value="ECO:0007669"/>
    <property type="project" value="InterPro"/>
</dbReference>
<evidence type="ECO:0000313" key="8">
    <source>
        <dbReference type="Proteomes" id="UP000679179"/>
    </source>
</evidence>
<dbReference type="EMBL" id="BOPZ01000002">
    <property type="protein sequence ID" value="GIM27633.1"/>
    <property type="molecule type" value="Genomic_DNA"/>
</dbReference>
<gene>
    <name evidence="7" type="ORF">CPJCM30710_02990</name>
</gene>
<dbReference type="RefSeq" id="WP_212902392.1">
    <property type="nucleotide sequence ID" value="NZ_BOPZ01000002.1"/>
</dbReference>
<dbReference type="PANTHER" id="PTHR11814">
    <property type="entry name" value="SULFATE TRANSPORTER"/>
    <property type="match status" value="1"/>
</dbReference>
<feature type="transmembrane region" description="Helical" evidence="5">
    <location>
        <begin position="26"/>
        <end position="47"/>
    </location>
</feature>